<sequence length="323" mass="37216">MTLPQKLKQLWQESKQKKTSSDISQEAVQENKEEPIPNTPPPQYTERSSQDRNEDALSDRNNPYPVLTKYAKQVGPIRGAKFHWVLVDIVAATFSTDTFSTDVGSLKTVMVKTDPAWAPIMAFDSSSIWDKEGRTLVAETCALVQNLEREMARNRWLLIHPRDKYLVEKMVLDPVRIYRMNLDFVLEVLGRFKRGQDCCRPESTLLDHWKTSPHTTDLGDAIASHSLLLENFRLREEVRLVLEDYVPAFQKRKGLKELCTSKELQEESLVPGRTCGWPLSDGYMDLARGLRALKTSRVIRDPYESSRTRLREKRNIVSPERVL</sequence>
<proteinExistence type="predicted"/>
<gene>
    <name evidence="2" type="ORF">P171DRAFT_489175</name>
</gene>
<accession>A0A9P4PC38</accession>
<reference evidence="2" key="1">
    <citation type="journal article" date="2020" name="Stud. Mycol.">
        <title>101 Dothideomycetes genomes: a test case for predicting lifestyles and emergence of pathogens.</title>
        <authorList>
            <person name="Haridas S."/>
            <person name="Albert R."/>
            <person name="Binder M."/>
            <person name="Bloem J."/>
            <person name="Labutti K."/>
            <person name="Salamov A."/>
            <person name="Andreopoulos B."/>
            <person name="Baker S."/>
            <person name="Barry K."/>
            <person name="Bills G."/>
            <person name="Bluhm B."/>
            <person name="Cannon C."/>
            <person name="Castanera R."/>
            <person name="Culley D."/>
            <person name="Daum C."/>
            <person name="Ezra D."/>
            <person name="Gonzalez J."/>
            <person name="Henrissat B."/>
            <person name="Kuo A."/>
            <person name="Liang C."/>
            <person name="Lipzen A."/>
            <person name="Lutzoni F."/>
            <person name="Magnuson J."/>
            <person name="Mondo S."/>
            <person name="Nolan M."/>
            <person name="Ohm R."/>
            <person name="Pangilinan J."/>
            <person name="Park H.-J."/>
            <person name="Ramirez L."/>
            <person name="Alfaro M."/>
            <person name="Sun H."/>
            <person name="Tritt A."/>
            <person name="Yoshinaga Y."/>
            <person name="Zwiers L.-H."/>
            <person name="Turgeon B."/>
            <person name="Goodwin S."/>
            <person name="Spatafora J."/>
            <person name="Crous P."/>
            <person name="Grigoriev I."/>
        </authorList>
    </citation>
    <scope>NUCLEOTIDE SEQUENCE</scope>
    <source>
        <strain evidence="2">CBS 690.94</strain>
    </source>
</reference>
<comment type="caution">
    <text evidence="2">The sequence shown here is derived from an EMBL/GenBank/DDBJ whole genome shotgun (WGS) entry which is preliminary data.</text>
</comment>
<name>A0A9P4PC38_9PLEO</name>
<feature type="region of interest" description="Disordered" evidence="1">
    <location>
        <begin position="1"/>
        <end position="62"/>
    </location>
</feature>
<dbReference type="OrthoDB" id="3772616at2759"/>
<organism evidence="2 3">
    <name type="scientific">Karstenula rhodostoma CBS 690.94</name>
    <dbReference type="NCBI Taxonomy" id="1392251"/>
    <lineage>
        <taxon>Eukaryota</taxon>
        <taxon>Fungi</taxon>
        <taxon>Dikarya</taxon>
        <taxon>Ascomycota</taxon>
        <taxon>Pezizomycotina</taxon>
        <taxon>Dothideomycetes</taxon>
        <taxon>Pleosporomycetidae</taxon>
        <taxon>Pleosporales</taxon>
        <taxon>Massarineae</taxon>
        <taxon>Didymosphaeriaceae</taxon>
        <taxon>Karstenula</taxon>
    </lineage>
</organism>
<feature type="compositionally biased region" description="Basic and acidic residues" evidence="1">
    <location>
        <begin position="48"/>
        <end position="58"/>
    </location>
</feature>
<keyword evidence="3" id="KW-1185">Reference proteome</keyword>
<dbReference type="EMBL" id="MU001507">
    <property type="protein sequence ID" value="KAF2440463.1"/>
    <property type="molecule type" value="Genomic_DNA"/>
</dbReference>
<evidence type="ECO:0000256" key="1">
    <source>
        <dbReference type="SAM" id="MobiDB-lite"/>
    </source>
</evidence>
<evidence type="ECO:0000313" key="3">
    <source>
        <dbReference type="Proteomes" id="UP000799764"/>
    </source>
</evidence>
<dbReference type="Proteomes" id="UP000799764">
    <property type="component" value="Unassembled WGS sequence"/>
</dbReference>
<protein>
    <submittedName>
        <fullName evidence="2">Uncharacterized protein</fullName>
    </submittedName>
</protein>
<dbReference type="AlphaFoldDB" id="A0A9P4PC38"/>
<evidence type="ECO:0000313" key="2">
    <source>
        <dbReference type="EMBL" id="KAF2440463.1"/>
    </source>
</evidence>